<evidence type="ECO:0000256" key="1">
    <source>
        <dbReference type="SAM" id="MobiDB-lite"/>
    </source>
</evidence>
<dbReference type="EMBL" id="BDIP01007746">
    <property type="protein sequence ID" value="GIQ91457.1"/>
    <property type="molecule type" value="Genomic_DNA"/>
</dbReference>
<keyword evidence="3" id="KW-1185">Reference proteome</keyword>
<evidence type="ECO:0000313" key="2">
    <source>
        <dbReference type="EMBL" id="GIQ91457.1"/>
    </source>
</evidence>
<feature type="compositionally biased region" description="Acidic residues" evidence="1">
    <location>
        <begin position="141"/>
        <end position="168"/>
    </location>
</feature>
<proteinExistence type="predicted"/>
<dbReference type="AlphaFoldDB" id="A0A9K3DA84"/>
<name>A0A9K3DA84_9EUKA</name>
<evidence type="ECO:0000313" key="3">
    <source>
        <dbReference type="Proteomes" id="UP000265618"/>
    </source>
</evidence>
<protein>
    <submittedName>
        <fullName evidence="2">Uncharacterized protein</fullName>
    </submittedName>
</protein>
<sequence length="174" mass="19206">FLVADETGQRLDRIVVSSGALEASCPSFLHMPTSALASMVWKGMSNQARGVRTQCAVSYMDIRRGRHGVTQLIPAVGDIILSEDRANAALYRAVATQVPGQIMWAYQVEDETDPLVDGGEMEEEESMSDSDEDSMQMGGDMEWEGMEGMDEEWEGGSGEEEEEEEEGEMQGIWQ</sequence>
<comment type="caution">
    <text evidence="2">The sequence shown here is derived from an EMBL/GenBank/DDBJ whole genome shotgun (WGS) entry which is preliminary data.</text>
</comment>
<feature type="region of interest" description="Disordered" evidence="1">
    <location>
        <begin position="116"/>
        <end position="174"/>
    </location>
</feature>
<feature type="non-terminal residue" evidence="2">
    <location>
        <position position="174"/>
    </location>
</feature>
<reference evidence="2 3" key="1">
    <citation type="journal article" date="2018" name="PLoS ONE">
        <title>The draft genome of Kipferlia bialata reveals reductive genome evolution in fornicate parasites.</title>
        <authorList>
            <person name="Tanifuji G."/>
            <person name="Takabayashi S."/>
            <person name="Kume K."/>
            <person name="Takagi M."/>
            <person name="Nakayama T."/>
            <person name="Kamikawa R."/>
            <person name="Inagaki Y."/>
            <person name="Hashimoto T."/>
        </authorList>
    </citation>
    <scope>NUCLEOTIDE SEQUENCE [LARGE SCALE GENOMIC DNA]</scope>
    <source>
        <strain evidence="2">NY0173</strain>
    </source>
</reference>
<gene>
    <name evidence="2" type="ORF">KIPB_014719</name>
</gene>
<feature type="compositionally biased region" description="Acidic residues" evidence="1">
    <location>
        <begin position="116"/>
        <end position="134"/>
    </location>
</feature>
<organism evidence="2 3">
    <name type="scientific">Kipferlia bialata</name>
    <dbReference type="NCBI Taxonomy" id="797122"/>
    <lineage>
        <taxon>Eukaryota</taxon>
        <taxon>Metamonada</taxon>
        <taxon>Carpediemonas-like organisms</taxon>
        <taxon>Kipferlia</taxon>
    </lineage>
</organism>
<accession>A0A9K3DA84</accession>
<dbReference type="Proteomes" id="UP000265618">
    <property type="component" value="Unassembled WGS sequence"/>
</dbReference>